<organism evidence="3 4">
    <name type="scientific">Apatococcus fuscideae</name>
    <dbReference type="NCBI Taxonomy" id="2026836"/>
    <lineage>
        <taxon>Eukaryota</taxon>
        <taxon>Viridiplantae</taxon>
        <taxon>Chlorophyta</taxon>
        <taxon>core chlorophytes</taxon>
        <taxon>Trebouxiophyceae</taxon>
        <taxon>Chlorellales</taxon>
        <taxon>Chlorellaceae</taxon>
        <taxon>Apatococcus</taxon>
    </lineage>
</organism>
<gene>
    <name evidence="3" type="ORF">WJX84_010388</name>
</gene>
<dbReference type="EMBL" id="JALJOV010000654">
    <property type="protein sequence ID" value="KAK9862112.1"/>
    <property type="molecule type" value="Genomic_DNA"/>
</dbReference>
<accession>A0AAW1T0C4</accession>
<feature type="domain" description="Rab-GAP TBC" evidence="2">
    <location>
        <begin position="328"/>
        <end position="548"/>
    </location>
</feature>
<dbReference type="InterPro" id="IPR042507">
    <property type="entry name" value="TBC1D19"/>
</dbReference>
<name>A0AAW1T0C4_9CHLO</name>
<feature type="region of interest" description="Disordered" evidence="1">
    <location>
        <begin position="159"/>
        <end position="188"/>
    </location>
</feature>
<feature type="compositionally biased region" description="Pro residues" evidence="1">
    <location>
        <begin position="178"/>
        <end position="187"/>
    </location>
</feature>
<protein>
    <recommendedName>
        <fullName evidence="2">Rab-GAP TBC domain-containing protein</fullName>
    </recommendedName>
</protein>
<dbReference type="Gene3D" id="1.10.472.80">
    <property type="entry name" value="Ypt/Rab-GAP domain of gyp1p, domain 3"/>
    <property type="match status" value="1"/>
</dbReference>
<dbReference type="PROSITE" id="PS50086">
    <property type="entry name" value="TBC_RABGAP"/>
    <property type="match status" value="1"/>
</dbReference>
<evidence type="ECO:0000256" key="1">
    <source>
        <dbReference type="SAM" id="MobiDB-lite"/>
    </source>
</evidence>
<dbReference type="Proteomes" id="UP001485043">
    <property type="component" value="Unassembled WGS sequence"/>
</dbReference>
<evidence type="ECO:0000313" key="3">
    <source>
        <dbReference type="EMBL" id="KAK9862112.1"/>
    </source>
</evidence>
<dbReference type="Pfam" id="PF00566">
    <property type="entry name" value="RabGAP-TBC"/>
    <property type="match status" value="1"/>
</dbReference>
<feature type="region of interest" description="Disordered" evidence="1">
    <location>
        <begin position="235"/>
        <end position="263"/>
    </location>
</feature>
<keyword evidence="4" id="KW-1185">Reference proteome</keyword>
<comment type="caution">
    <text evidence="3">The sequence shown here is derived from an EMBL/GenBank/DDBJ whole genome shotgun (WGS) entry which is preliminary data.</text>
</comment>
<dbReference type="InterPro" id="IPR035969">
    <property type="entry name" value="Rab-GAP_TBC_sf"/>
</dbReference>
<dbReference type="PANTHER" id="PTHR16110">
    <property type="entry name" value="TBC1 DOMAIN FAMILY MEMBER 19"/>
    <property type="match status" value="1"/>
</dbReference>
<dbReference type="AlphaFoldDB" id="A0AAW1T0C4"/>
<dbReference type="PANTHER" id="PTHR16110:SF1">
    <property type="entry name" value="TBC1 DOMAIN FAMILY MEMBER 19"/>
    <property type="match status" value="1"/>
</dbReference>
<dbReference type="SMART" id="SM00164">
    <property type="entry name" value="TBC"/>
    <property type="match status" value="1"/>
</dbReference>
<sequence>MESHISAAVLKAATKGLLEADSEYWKAVQYIKAQISQSDVAPEDVESLNSELLLGLQVAEGGANLIRNKAFGLSKGLLQPLQPLPANVVQSPASATVCFSTLPAGLDAWQRFIISRLHHLRAKAGVPLAGKQRDLQQNRRKVAKEELKASQRIGLARTVPVEPPAPPTPAQMLWRPSSPDPANPPSGSPALYLFRAKDLYEPLRQLLISPPIRGASMEAAMKSLNGSFLGISKARPASGKSVDGGPDKQAGEGSNGSPDGLHRRTLAEDLGLGWQDLQDRFQSLAPHVRQVGVDDELDPLYKQERCEEGEALLAGGSIPAIKAFLCTGAPGHLRLRLWMAALGHTSSHIAGPQARFEALCQQVELRPLFADLLVEDDISMISDQEQFFVFEETVRTVLLAFSRDPHLVGACQERPFPSVTGMGRHGQTHGAYPPSGVLPFRGMAFWIAPLCYLSQDPGVVYSLAVSLFDRHWSRLLSFVPSLQPASLPCLAAIFHLLVHEVEPEVTRHIESLGITPLQLVLPWMVNAFVDQLPVEQVLLLWDRIIAHDSLLPLAILALAVFVFRREVLLAAQSATEVVETMRDMSYMKVVPLLQAIIFSR</sequence>
<reference evidence="3 4" key="1">
    <citation type="journal article" date="2024" name="Nat. Commun.">
        <title>Phylogenomics reveals the evolutionary origins of lichenization in chlorophyte algae.</title>
        <authorList>
            <person name="Puginier C."/>
            <person name="Libourel C."/>
            <person name="Otte J."/>
            <person name="Skaloud P."/>
            <person name="Haon M."/>
            <person name="Grisel S."/>
            <person name="Petersen M."/>
            <person name="Berrin J.G."/>
            <person name="Delaux P.M."/>
            <person name="Dal Grande F."/>
            <person name="Keller J."/>
        </authorList>
    </citation>
    <scope>NUCLEOTIDE SEQUENCE [LARGE SCALE GENOMIC DNA]</scope>
    <source>
        <strain evidence="3 4">SAG 2523</strain>
    </source>
</reference>
<proteinExistence type="predicted"/>
<dbReference type="SUPFAM" id="SSF47923">
    <property type="entry name" value="Ypt/Rab-GAP domain of gyp1p"/>
    <property type="match status" value="1"/>
</dbReference>
<evidence type="ECO:0000313" key="4">
    <source>
        <dbReference type="Proteomes" id="UP001485043"/>
    </source>
</evidence>
<evidence type="ECO:0000259" key="2">
    <source>
        <dbReference type="PROSITE" id="PS50086"/>
    </source>
</evidence>
<dbReference type="InterPro" id="IPR000195">
    <property type="entry name" value="Rab-GAP-TBC_dom"/>
</dbReference>